<comment type="similarity">
    <text evidence="1">Belongs to the bacterial solute-binding protein ModA family.</text>
</comment>
<dbReference type="PIRSF" id="PIRSF004846">
    <property type="entry name" value="ModA"/>
    <property type="match status" value="1"/>
</dbReference>
<organism evidence="4 5">
    <name type="scientific">Exiguobacterium aurantiacum</name>
    <dbReference type="NCBI Taxonomy" id="33987"/>
    <lineage>
        <taxon>Bacteria</taxon>
        <taxon>Bacillati</taxon>
        <taxon>Bacillota</taxon>
        <taxon>Bacilli</taxon>
        <taxon>Bacillales</taxon>
        <taxon>Bacillales Family XII. Incertae Sedis</taxon>
        <taxon>Exiguobacterium</taxon>
    </lineage>
</organism>
<dbReference type="PANTHER" id="PTHR30632:SF0">
    <property type="entry name" value="SULFATE-BINDING PROTEIN"/>
    <property type="match status" value="1"/>
</dbReference>
<evidence type="ECO:0000313" key="5">
    <source>
        <dbReference type="Proteomes" id="UP001060325"/>
    </source>
</evidence>
<dbReference type="NCBIfam" id="TIGR01256">
    <property type="entry name" value="modA"/>
    <property type="match status" value="1"/>
</dbReference>
<keyword evidence="3" id="KW-0732">Signal</keyword>
<evidence type="ECO:0000256" key="2">
    <source>
        <dbReference type="ARBA" id="ARBA00022723"/>
    </source>
</evidence>
<keyword evidence="2" id="KW-0479">Metal-binding</keyword>
<sequence>MMKRVSGVIIGVAVVLLLSQVWSSPDSEETVTILAAASLGPALEEVERQLEAELEGVDVRVVTNGSGALRAQINHGSPADIFLAASDDDVNRLQIPILERDAFLHNELWLVTPKGKPCAETWDDLNTCARIVIGDPVNVPAGRYAKAALEVEGAWGQAEPRIMFAQNVRQVLTLIEQGDANAGFVYKTELTTGVEAIQSIPLEATGTISYPAVRLTHESYVRDVYARLFDDDIQTHFLAKGFSK</sequence>
<reference evidence="4" key="1">
    <citation type="submission" date="2022-07" db="EMBL/GenBank/DDBJ databases">
        <title>Complete genome of CX2.</title>
        <authorList>
            <person name="Cao G."/>
        </authorList>
    </citation>
    <scope>NUCLEOTIDE SEQUENCE</scope>
    <source>
        <strain evidence="4">CX2</strain>
    </source>
</reference>
<dbReference type="Proteomes" id="UP001060325">
    <property type="component" value="Chromosome"/>
</dbReference>
<dbReference type="InterPro" id="IPR050682">
    <property type="entry name" value="ModA/WtpA"/>
</dbReference>
<dbReference type="EMBL" id="CP101462">
    <property type="protein sequence ID" value="UTT42788.1"/>
    <property type="molecule type" value="Genomic_DNA"/>
</dbReference>
<evidence type="ECO:0000256" key="3">
    <source>
        <dbReference type="ARBA" id="ARBA00022729"/>
    </source>
</evidence>
<dbReference type="SUPFAM" id="SSF53850">
    <property type="entry name" value="Periplasmic binding protein-like II"/>
    <property type="match status" value="1"/>
</dbReference>
<protein>
    <submittedName>
        <fullName evidence="4">Molybdate ABC transporter substrate-binding protein</fullName>
    </submittedName>
</protein>
<name>A0ABY5FMW2_9BACL</name>
<dbReference type="Gene3D" id="3.40.190.10">
    <property type="entry name" value="Periplasmic binding protein-like II"/>
    <property type="match status" value="2"/>
</dbReference>
<dbReference type="RefSeq" id="WP_255177308.1">
    <property type="nucleotide sequence ID" value="NZ_CP101462.1"/>
</dbReference>
<proteinExistence type="inferred from homology"/>
<dbReference type="InterPro" id="IPR005950">
    <property type="entry name" value="ModA"/>
</dbReference>
<keyword evidence="5" id="KW-1185">Reference proteome</keyword>
<dbReference type="Pfam" id="PF13531">
    <property type="entry name" value="SBP_bac_11"/>
    <property type="match status" value="1"/>
</dbReference>
<gene>
    <name evidence="4" type="primary">modA</name>
    <name evidence="4" type="ORF">NMQ00_14920</name>
</gene>
<dbReference type="PANTHER" id="PTHR30632">
    <property type="entry name" value="MOLYBDATE-BINDING PERIPLASMIC PROTEIN"/>
    <property type="match status" value="1"/>
</dbReference>
<evidence type="ECO:0000313" key="4">
    <source>
        <dbReference type="EMBL" id="UTT42788.1"/>
    </source>
</evidence>
<evidence type="ECO:0000256" key="1">
    <source>
        <dbReference type="ARBA" id="ARBA00009175"/>
    </source>
</evidence>
<accession>A0ABY5FMW2</accession>